<proteinExistence type="inferred from homology"/>
<feature type="transmembrane region" description="Helical" evidence="7">
    <location>
        <begin position="39"/>
        <end position="58"/>
    </location>
</feature>
<feature type="transmembrane region" description="Helical" evidence="7">
    <location>
        <begin position="211"/>
        <end position="235"/>
    </location>
</feature>
<accession>A0ABQ4IC97</accession>
<feature type="region of interest" description="Disordered" evidence="8">
    <location>
        <begin position="1"/>
        <end position="27"/>
    </location>
</feature>
<dbReference type="SUPFAM" id="SSF161098">
    <property type="entry name" value="MetI-like"/>
    <property type="match status" value="1"/>
</dbReference>
<dbReference type="PANTHER" id="PTHR30151">
    <property type="entry name" value="ALKANE SULFONATE ABC TRANSPORTER-RELATED, MEMBRANE SUBUNIT"/>
    <property type="match status" value="1"/>
</dbReference>
<keyword evidence="6 7" id="KW-0472">Membrane</keyword>
<feature type="compositionally biased region" description="Polar residues" evidence="8">
    <location>
        <begin position="1"/>
        <end position="19"/>
    </location>
</feature>
<evidence type="ECO:0000259" key="9">
    <source>
        <dbReference type="PROSITE" id="PS50928"/>
    </source>
</evidence>
<feature type="transmembrane region" description="Helical" evidence="7">
    <location>
        <begin position="131"/>
        <end position="153"/>
    </location>
</feature>
<dbReference type="EMBL" id="BOPA01000016">
    <property type="protein sequence ID" value="GIJ15534.1"/>
    <property type="molecule type" value="Genomic_DNA"/>
</dbReference>
<dbReference type="CDD" id="cd06261">
    <property type="entry name" value="TM_PBP2"/>
    <property type="match status" value="1"/>
</dbReference>
<keyword evidence="4 7" id="KW-0812">Transmembrane</keyword>
<keyword evidence="2 7" id="KW-0813">Transport</keyword>
<keyword evidence="11" id="KW-1185">Reference proteome</keyword>
<evidence type="ECO:0000313" key="11">
    <source>
        <dbReference type="Proteomes" id="UP000647860"/>
    </source>
</evidence>
<feature type="transmembrane region" description="Helical" evidence="7">
    <location>
        <begin position="159"/>
        <end position="178"/>
    </location>
</feature>
<dbReference type="PROSITE" id="PS50928">
    <property type="entry name" value="ABC_TM1"/>
    <property type="match status" value="1"/>
</dbReference>
<evidence type="ECO:0000256" key="7">
    <source>
        <dbReference type="RuleBase" id="RU363032"/>
    </source>
</evidence>
<comment type="subcellular location">
    <subcellularLocation>
        <location evidence="1 7">Cell membrane</location>
        <topology evidence="1 7">Multi-pass membrane protein</topology>
    </subcellularLocation>
</comment>
<comment type="caution">
    <text evidence="10">The sequence shown here is derived from an EMBL/GenBank/DDBJ whole genome shotgun (WGS) entry which is preliminary data.</text>
</comment>
<keyword evidence="3" id="KW-1003">Cell membrane</keyword>
<evidence type="ECO:0000256" key="5">
    <source>
        <dbReference type="ARBA" id="ARBA00022989"/>
    </source>
</evidence>
<dbReference type="Proteomes" id="UP000647860">
    <property type="component" value="Unassembled WGS sequence"/>
</dbReference>
<gene>
    <name evidence="10" type="ORF">Vgi01_22180</name>
</gene>
<evidence type="ECO:0000256" key="3">
    <source>
        <dbReference type="ARBA" id="ARBA00022475"/>
    </source>
</evidence>
<feature type="transmembrane region" description="Helical" evidence="7">
    <location>
        <begin position="97"/>
        <end position="119"/>
    </location>
</feature>
<evidence type="ECO:0000256" key="8">
    <source>
        <dbReference type="SAM" id="MobiDB-lite"/>
    </source>
</evidence>
<evidence type="ECO:0000256" key="2">
    <source>
        <dbReference type="ARBA" id="ARBA00022448"/>
    </source>
</evidence>
<sequence>MSHVTTTDQRPSAPTSPSGQLLRPPPPTWSQRLRNNRWLSFYTSPLLIALFLLAWKLYVEITDLSRFVLPPPEAVFSSFIEQITDPFVWQTHIWTTFYEVMMGLALAIVLGVGLGLLIGKSPLFDRIARPFIVGTQVVPKVALVPLFILWLGFGPSSKVVMAALLAFFPLLINTSFGIRSVPGSMHDLMTTLKASRWERFWRADLPYTMPFILAGMELAVVQATIGAIVGEYLGGDKGLGRYAVNLQNGLQVDKLFGAILIMALFGFTLYSIVTGARRLLIPWHESVQPRRTP</sequence>
<evidence type="ECO:0000256" key="4">
    <source>
        <dbReference type="ARBA" id="ARBA00022692"/>
    </source>
</evidence>
<protein>
    <submittedName>
        <fullName evidence="10">ABC transporter permease</fullName>
    </submittedName>
</protein>
<organism evidence="10 11">
    <name type="scientific">Micromonospora gifhornensis</name>
    <dbReference type="NCBI Taxonomy" id="84594"/>
    <lineage>
        <taxon>Bacteria</taxon>
        <taxon>Bacillati</taxon>
        <taxon>Actinomycetota</taxon>
        <taxon>Actinomycetes</taxon>
        <taxon>Micromonosporales</taxon>
        <taxon>Micromonosporaceae</taxon>
        <taxon>Micromonospora</taxon>
    </lineage>
</organism>
<dbReference type="Gene3D" id="1.10.3720.10">
    <property type="entry name" value="MetI-like"/>
    <property type="match status" value="1"/>
</dbReference>
<dbReference type="InterPro" id="IPR000515">
    <property type="entry name" value="MetI-like"/>
</dbReference>
<evidence type="ECO:0000256" key="6">
    <source>
        <dbReference type="ARBA" id="ARBA00023136"/>
    </source>
</evidence>
<keyword evidence="5 7" id="KW-1133">Transmembrane helix</keyword>
<feature type="domain" description="ABC transmembrane type-1" evidence="9">
    <location>
        <begin position="93"/>
        <end position="273"/>
    </location>
</feature>
<feature type="transmembrane region" description="Helical" evidence="7">
    <location>
        <begin position="255"/>
        <end position="273"/>
    </location>
</feature>
<dbReference type="InterPro" id="IPR035906">
    <property type="entry name" value="MetI-like_sf"/>
</dbReference>
<comment type="similarity">
    <text evidence="7">Belongs to the binding-protein-dependent transport system permease family.</text>
</comment>
<name>A0ABQ4IC97_9ACTN</name>
<dbReference type="Pfam" id="PF00528">
    <property type="entry name" value="BPD_transp_1"/>
    <property type="match status" value="1"/>
</dbReference>
<evidence type="ECO:0000313" key="10">
    <source>
        <dbReference type="EMBL" id="GIJ15534.1"/>
    </source>
</evidence>
<dbReference type="PANTHER" id="PTHR30151:SF20">
    <property type="entry name" value="ABC TRANSPORTER PERMEASE PROTEIN HI_0355-RELATED"/>
    <property type="match status" value="1"/>
</dbReference>
<reference evidence="10 11" key="1">
    <citation type="submission" date="2021-01" db="EMBL/GenBank/DDBJ databases">
        <title>Whole genome shotgun sequence of Verrucosispora gifhornensis NBRC 16317.</title>
        <authorList>
            <person name="Komaki H."/>
            <person name="Tamura T."/>
        </authorList>
    </citation>
    <scope>NUCLEOTIDE SEQUENCE [LARGE SCALE GENOMIC DNA]</scope>
    <source>
        <strain evidence="10 11">NBRC 16317</strain>
    </source>
</reference>
<evidence type="ECO:0000256" key="1">
    <source>
        <dbReference type="ARBA" id="ARBA00004651"/>
    </source>
</evidence>